<keyword evidence="27" id="KW-1185">Reference proteome</keyword>
<evidence type="ECO:0000256" key="12">
    <source>
        <dbReference type="ARBA" id="ARBA00023012"/>
    </source>
</evidence>
<feature type="domain" description="PAS" evidence="23">
    <location>
        <begin position="1073"/>
        <end position="1143"/>
    </location>
</feature>
<evidence type="ECO:0000256" key="20">
    <source>
        <dbReference type="SAM" id="Phobius"/>
    </source>
</evidence>
<dbReference type="SMART" id="SM00448">
    <property type="entry name" value="REC"/>
    <property type="match status" value="2"/>
</dbReference>
<dbReference type="GO" id="GO:0005524">
    <property type="term" value="F:ATP binding"/>
    <property type="evidence" value="ECO:0007669"/>
    <property type="project" value="UniProtKB-KW"/>
</dbReference>
<dbReference type="Gene3D" id="1.10.287.130">
    <property type="match status" value="1"/>
</dbReference>
<keyword evidence="9" id="KW-0418">Kinase</keyword>
<gene>
    <name evidence="26" type="ORF">FLL45_17130</name>
</gene>
<dbReference type="Pfam" id="PF02518">
    <property type="entry name" value="HATPase_c"/>
    <property type="match status" value="1"/>
</dbReference>
<accession>A0A545T7G4</accession>
<feature type="domain" description="PAS" evidence="23">
    <location>
        <begin position="1488"/>
        <end position="1558"/>
    </location>
</feature>
<keyword evidence="12" id="KW-0902">Two-component regulatory system</keyword>
<evidence type="ECO:0000256" key="17">
    <source>
        <dbReference type="PROSITE-ProRule" id="PRU00169"/>
    </source>
</evidence>
<feature type="domain" description="PAC" evidence="24">
    <location>
        <begin position="1435"/>
        <end position="1487"/>
    </location>
</feature>
<dbReference type="SUPFAM" id="SSF53850">
    <property type="entry name" value="Periplasmic binding protein-like II"/>
    <property type="match status" value="2"/>
</dbReference>
<evidence type="ECO:0000256" key="7">
    <source>
        <dbReference type="ARBA" id="ARBA00022692"/>
    </source>
</evidence>
<dbReference type="SMART" id="SM00073">
    <property type="entry name" value="HPT"/>
    <property type="match status" value="1"/>
</dbReference>
<dbReference type="Gene3D" id="3.40.50.2300">
    <property type="match status" value="2"/>
</dbReference>
<dbReference type="InterPro" id="IPR005467">
    <property type="entry name" value="His_kinase_dom"/>
</dbReference>
<keyword evidence="5 17" id="KW-0597">Phosphoprotein</keyword>
<evidence type="ECO:0000313" key="27">
    <source>
        <dbReference type="Proteomes" id="UP000317839"/>
    </source>
</evidence>
<dbReference type="Pfam" id="PF00512">
    <property type="entry name" value="HisKA"/>
    <property type="match status" value="1"/>
</dbReference>
<keyword evidence="18" id="KW-0175">Coiled coil</keyword>
<feature type="modified residue" description="Phosphohistidine" evidence="16">
    <location>
        <position position="2253"/>
    </location>
</feature>
<dbReference type="FunFam" id="1.10.287.130:FF:000002">
    <property type="entry name" value="Two-component osmosensing histidine kinase"/>
    <property type="match status" value="1"/>
</dbReference>
<comment type="subunit">
    <text evidence="14">At low DSF concentrations, interacts with RpfF.</text>
</comment>
<evidence type="ECO:0000256" key="11">
    <source>
        <dbReference type="ARBA" id="ARBA00022989"/>
    </source>
</evidence>
<dbReference type="Pfam" id="PF08447">
    <property type="entry name" value="PAS_3"/>
    <property type="match status" value="2"/>
</dbReference>
<evidence type="ECO:0000256" key="2">
    <source>
        <dbReference type="ARBA" id="ARBA00004651"/>
    </source>
</evidence>
<dbReference type="PROSITE" id="PS50112">
    <property type="entry name" value="PAS"/>
    <property type="match status" value="4"/>
</dbReference>
<dbReference type="InterPro" id="IPR001789">
    <property type="entry name" value="Sig_transdc_resp-reg_receiver"/>
</dbReference>
<feature type="transmembrane region" description="Helical" evidence="20">
    <location>
        <begin position="646"/>
        <end position="667"/>
    </location>
</feature>
<dbReference type="InterPro" id="IPR013656">
    <property type="entry name" value="PAS_4"/>
</dbReference>
<dbReference type="InterPro" id="IPR001610">
    <property type="entry name" value="PAC"/>
</dbReference>
<keyword evidence="13 20" id="KW-0472">Membrane</keyword>
<feature type="domain" description="PAS" evidence="23">
    <location>
        <begin position="1357"/>
        <end position="1432"/>
    </location>
</feature>
<dbReference type="EC" id="2.7.13.3" evidence="3"/>
<dbReference type="InterPro" id="IPR036890">
    <property type="entry name" value="HATPase_C_sf"/>
</dbReference>
<dbReference type="Gene3D" id="3.40.190.10">
    <property type="entry name" value="Periplasmic binding protein-like II"/>
    <property type="match status" value="4"/>
</dbReference>
<dbReference type="SUPFAM" id="SSF47226">
    <property type="entry name" value="Histidine-containing phosphotransfer domain, HPT domain"/>
    <property type="match status" value="1"/>
</dbReference>
<feature type="domain" description="PAC" evidence="24">
    <location>
        <begin position="1561"/>
        <end position="1613"/>
    </location>
</feature>
<feature type="domain" description="Histidine kinase" evidence="21">
    <location>
        <begin position="1631"/>
        <end position="1851"/>
    </location>
</feature>
<dbReference type="SUPFAM" id="SSF55785">
    <property type="entry name" value="PYP-like sensor domain (PAS domain)"/>
    <property type="match status" value="4"/>
</dbReference>
<feature type="domain" description="PAS" evidence="23">
    <location>
        <begin position="1213"/>
        <end position="1285"/>
    </location>
</feature>
<dbReference type="OrthoDB" id="9810730at2"/>
<dbReference type="InterPro" id="IPR000700">
    <property type="entry name" value="PAS-assoc_C"/>
</dbReference>
<dbReference type="PRINTS" id="PR00344">
    <property type="entry name" value="BCTRLSENSOR"/>
</dbReference>
<dbReference type="CDD" id="cd01007">
    <property type="entry name" value="PBP2_BvgS_HisK_like"/>
    <property type="match status" value="1"/>
</dbReference>
<keyword evidence="6" id="KW-0808">Transferase</keyword>
<dbReference type="CDD" id="cd00082">
    <property type="entry name" value="HisKA"/>
    <property type="match status" value="1"/>
</dbReference>
<dbReference type="Pfam" id="PF00072">
    <property type="entry name" value="Response_reg"/>
    <property type="match status" value="2"/>
</dbReference>
<keyword evidence="8" id="KW-0547">Nucleotide-binding</keyword>
<evidence type="ECO:0000256" key="5">
    <source>
        <dbReference type="ARBA" id="ARBA00022553"/>
    </source>
</evidence>
<dbReference type="SUPFAM" id="SSF47384">
    <property type="entry name" value="Homodimeric domain of signal transducing histidine kinase"/>
    <property type="match status" value="1"/>
</dbReference>
<protein>
    <recommendedName>
        <fullName evidence="15">Sensory/regulatory protein RpfC</fullName>
        <ecNumber evidence="3">2.7.13.3</ecNumber>
    </recommendedName>
</protein>
<dbReference type="SMART" id="SM00388">
    <property type="entry name" value="HisKA"/>
    <property type="match status" value="1"/>
</dbReference>
<proteinExistence type="predicted"/>
<dbReference type="FunFam" id="3.30.565.10:FF:000010">
    <property type="entry name" value="Sensor histidine kinase RcsC"/>
    <property type="match status" value="1"/>
</dbReference>
<evidence type="ECO:0000256" key="9">
    <source>
        <dbReference type="ARBA" id="ARBA00022777"/>
    </source>
</evidence>
<dbReference type="Proteomes" id="UP000317839">
    <property type="component" value="Unassembled WGS sequence"/>
</dbReference>
<evidence type="ECO:0000259" key="21">
    <source>
        <dbReference type="PROSITE" id="PS50109"/>
    </source>
</evidence>
<feature type="modified residue" description="4-aspartylphosphate" evidence="17">
    <location>
        <position position="1920"/>
    </location>
</feature>
<evidence type="ECO:0000256" key="13">
    <source>
        <dbReference type="ARBA" id="ARBA00023136"/>
    </source>
</evidence>
<dbReference type="EMBL" id="VIKR01000004">
    <property type="protein sequence ID" value="TQV73170.1"/>
    <property type="molecule type" value="Genomic_DNA"/>
</dbReference>
<dbReference type="Pfam" id="PF00497">
    <property type="entry name" value="SBP_bac_3"/>
    <property type="match status" value="1"/>
</dbReference>
<dbReference type="InterPro" id="IPR013655">
    <property type="entry name" value="PAS_fold_3"/>
</dbReference>
<feature type="domain" description="HPt" evidence="25">
    <location>
        <begin position="2214"/>
        <end position="2310"/>
    </location>
</feature>
<dbReference type="CDD" id="cd18773">
    <property type="entry name" value="PDC1_HK_sensor"/>
    <property type="match status" value="1"/>
</dbReference>
<dbReference type="InterPro" id="IPR003661">
    <property type="entry name" value="HisK_dim/P_dom"/>
</dbReference>
<feature type="domain" description="Response regulatory" evidence="22">
    <location>
        <begin position="2017"/>
        <end position="2140"/>
    </location>
</feature>
<evidence type="ECO:0000256" key="10">
    <source>
        <dbReference type="ARBA" id="ARBA00022840"/>
    </source>
</evidence>
<feature type="domain" description="Response regulatory" evidence="22">
    <location>
        <begin position="1868"/>
        <end position="1986"/>
    </location>
</feature>
<evidence type="ECO:0000256" key="16">
    <source>
        <dbReference type="PROSITE-ProRule" id="PRU00110"/>
    </source>
</evidence>
<dbReference type="Pfam" id="PF09084">
    <property type="entry name" value="NMT1"/>
    <property type="match status" value="1"/>
</dbReference>
<evidence type="ECO:0000256" key="14">
    <source>
        <dbReference type="ARBA" id="ARBA00064003"/>
    </source>
</evidence>
<dbReference type="SUPFAM" id="SSF52172">
    <property type="entry name" value="CheY-like"/>
    <property type="match status" value="2"/>
</dbReference>
<evidence type="ECO:0000259" key="25">
    <source>
        <dbReference type="PROSITE" id="PS50894"/>
    </source>
</evidence>
<dbReference type="SMART" id="SM00062">
    <property type="entry name" value="PBPb"/>
    <property type="match status" value="1"/>
</dbReference>
<dbReference type="GO" id="GO:0005886">
    <property type="term" value="C:plasma membrane"/>
    <property type="evidence" value="ECO:0007669"/>
    <property type="project" value="UniProtKB-SubCell"/>
</dbReference>
<sequence>MNLQSWLFDKTKQQTPCYAIFRRLQSLLILLWLSLIASSELGAQTSALEIEQQTGQSSERSTQQLTPQSKQSNTADKSLQKVTLQLKWFHRFQFAGYYAAKQQGYFEDEGLDVEIKLQRLDISAVDGVLQGEADYGVSDASLLLERSKGKPVVLLKQVFQHSPLVLIAQRELANELPGSLRGKKLMIEPSNSDHAPVLSMLEESLGGLSTVEVVPYDFKTDQFINREIDAFVGHITTFPSQLKSKGVEHAVVNPRHYGIDFYGDNLFTSESEVQENPQRVEAMIRASIKGWQYALDNPAEIIQLILQKYDSQLAFPQLSHEARLTASLISADEIPLGTTVMKRYREIADAYRKSGFTYSDLDWSGFIYSLKHSVPNRERNLSESIPLLAEERKWLEQHPVIRVMSEPDYAPFDFIENNVSQGYSIDYVKLIAEKLGIQIEFVQGSFSELLEKLKNKEIDLAHSLFNVPKEREQFLHFTRGYKDSVNSIVTRKGEEVSDGLESMRGKTIAAVPGDAAYGLVTAQYSDITLLPVNDYEQALFAVAFGRADGVILELPVAHYLIQKLLLNNLSHASPFIRPEGTDYSYRLAVRKDWPEFVPILEKAMASISKEEIKRLDARWLDATESYSLELKNSIDDKQQLFARDELIAIGLVFFIGVVVAIFLFRFFTAPAKQTGNFQFSSALGKRVAIATNCLLILLAFGLGGWALNNIKLQVKSDTAESLQTVLLTTHEAMNIWVEDQQQKITELAANQQLRWLVEEQVESYQSTGQVDRGQSLQGIRNVFKDFTLRHEYAGFFVIADDGVSIASMRDENIGSVNLIHQHRPELLARAFEGQAVFVPPMVSDVAIPGSANIAASDKPPTMFFIAPIYNANDDVIAVLAQRQNPHYDFTRINQLGRMGNSGETYAFDYQGRLLSDSRFVHELVALGLLAPDEQSILSIRVSDPGPDSYSDNPLALNQESPLTYMAESAVRGESGFSTRGYRDYRGVKVYGAWLWDENLGFGLTTEIDEEEALSAYYSARLTLVTILGITVAVSIILTLLLLAMSNRANQSLIAARDQLEERVKQRTLDLAKSEQRLQLVIDNVPAVIFFKDPQGKYLLVNRAWEKVTDVPAVTAIGRTDERLFGELDSSVFKPTHLESLESKMRVQEEEVVQDASGEKRDFLITKVPVTDESDQVAGLLGVGLDISNRKRAEIELKKEKQKAEKALEDLAISEERFELALRGSNDGLWDWDYKTGETFYSARWRGMLGYPEEDLYSNIELWGELCHPDDAEKTFEYIQACVDGKQEEFSLEFRMRHQDGRWVPVLSCAYVARDQETGEVIRFVGTHTDLTQQKAAEKAILDAKHDTEKVLNRLSIQEYRYRTLVNHIPGAVFRCQLDEDWTMEYMSDYIESICGYPSTDFILNKVRSFTSIIHPQDILWADDAINDSIKKTGTFKTQFRIIDNQEQTHWVLTQGQIIKNEEGEVDYIDGFIMDITEQKIAEIERRETESRLQMVVDNVPAIVCLKNREGQYQLINEAFETHTGLSATEVIGRTDAEVFPENTALPFMQSDEEVMDSGQGVQLEEQAPHPDGTLHDYWASKIPITNDLDRVSGILGVSLDITERKKMEKQLLAAKDAAVEASRIKSEFLASMSHEIRTPMNGVLGMLGLLLNSQLTSDQRMKLNIAQNSAQSLLSILNDILDFSKVEAGKLELENIDFDLVQLISEITHSMGVKARERGIQLIIDSTEIAHSMVKGDPGRLRQILNNLVGNAIKFTHQGEIVIRAKLESENSHLRLYCQVEDTGIGIPEEKIDSLFEQFTQVDASTTRHYGGTGLGLAICKQLSEIMGGGIHVKSELGKGSCFDFNIRLESSKSSSPLAPKIDISPFHILILDDNQTSREVFFKNLKYWGGAVTSASSSEDALALCEASNGEVFDLIIVDLQDSLYARAFCQDFKEEFPHSKIKLLLMTELQDQEKELDSEQIGISGFITKPFTSFELLETVSEVLNDTPSEKATNQTCDDKLDEPEEVYQWPADFKILLVDDNEVNRIVAKEMLQQNGLGCEVAVNGRDAIDRLIESPTDNPFKLVLMDCQMPVLDGYHATARVRGGEAGERYHDVPILAMTAHTMQGDKEKCFAFGMYDYIPKPVEESFFIKTLRKWAKKIAKRKISRGVSAEALVSTEESNLIDLQKTEANKSETEPKQSSPRKPSLDKLTLPEQLVTIDFAKKKPSIANLPKAYLRALSVFVSQLDGAIVELQEAIESSDIDFIKRVAHSQKGTCGSLGMDTVYEIALAIESDIANTGKVNPEKLEKLKTLLGYAKKDANAILKSNDSLLSVEKGRDFNLVKQEIVALLSNSELIPVELIAEFKASGKDHFDNATLKKLVEQLETFDYDQVLETLQA</sequence>
<evidence type="ECO:0000259" key="22">
    <source>
        <dbReference type="PROSITE" id="PS50110"/>
    </source>
</evidence>
<dbReference type="CDD" id="cd17546">
    <property type="entry name" value="REC_hyHK_CKI1_RcsC-like"/>
    <property type="match status" value="1"/>
</dbReference>
<dbReference type="InterPro" id="IPR015168">
    <property type="entry name" value="SsuA/THI5"/>
</dbReference>
<evidence type="ECO:0000256" key="15">
    <source>
        <dbReference type="ARBA" id="ARBA00068150"/>
    </source>
</evidence>
<dbReference type="Pfam" id="PF08448">
    <property type="entry name" value="PAS_4"/>
    <property type="match status" value="2"/>
</dbReference>
<feature type="domain" description="PAC" evidence="24">
    <location>
        <begin position="1145"/>
        <end position="1198"/>
    </location>
</feature>
<evidence type="ECO:0000256" key="8">
    <source>
        <dbReference type="ARBA" id="ARBA00022741"/>
    </source>
</evidence>
<dbReference type="Gene3D" id="1.20.120.160">
    <property type="entry name" value="HPT domain"/>
    <property type="match status" value="1"/>
</dbReference>
<feature type="modified residue" description="4-aspartylphosphate" evidence="17">
    <location>
        <position position="2070"/>
    </location>
</feature>
<keyword evidence="7 20" id="KW-0812">Transmembrane</keyword>
<comment type="subcellular location">
    <subcellularLocation>
        <location evidence="2">Cell membrane</location>
        <topology evidence="2">Multi-pass membrane protein</topology>
    </subcellularLocation>
</comment>
<dbReference type="InterPro" id="IPR036641">
    <property type="entry name" value="HPT_dom_sf"/>
</dbReference>
<dbReference type="InterPro" id="IPR036097">
    <property type="entry name" value="HisK_dim/P_sf"/>
</dbReference>
<dbReference type="CDD" id="cd16922">
    <property type="entry name" value="HATPase_EvgS-ArcB-TorS-like"/>
    <property type="match status" value="1"/>
</dbReference>
<dbReference type="InterPro" id="IPR001638">
    <property type="entry name" value="Solute-binding_3/MltF_N"/>
</dbReference>
<dbReference type="RefSeq" id="WP_142943302.1">
    <property type="nucleotide sequence ID" value="NZ_VIKR01000004.1"/>
</dbReference>
<dbReference type="InterPro" id="IPR000014">
    <property type="entry name" value="PAS"/>
</dbReference>
<dbReference type="PANTHER" id="PTHR45339:SF1">
    <property type="entry name" value="HYBRID SIGNAL TRANSDUCTION HISTIDINE KINASE J"/>
    <property type="match status" value="1"/>
</dbReference>
<dbReference type="InterPro" id="IPR008207">
    <property type="entry name" value="Sig_transdc_His_kin_Hpt_dom"/>
</dbReference>
<dbReference type="SUPFAM" id="SSF55874">
    <property type="entry name" value="ATPase domain of HSP90 chaperone/DNA topoisomerase II/histidine kinase"/>
    <property type="match status" value="1"/>
</dbReference>
<feature type="coiled-coil region" evidence="18">
    <location>
        <begin position="1184"/>
        <end position="1216"/>
    </location>
</feature>
<dbReference type="InterPro" id="IPR004358">
    <property type="entry name" value="Sig_transdc_His_kin-like_C"/>
</dbReference>
<evidence type="ECO:0000259" key="24">
    <source>
        <dbReference type="PROSITE" id="PS50113"/>
    </source>
</evidence>
<dbReference type="SMART" id="SM00387">
    <property type="entry name" value="HATPase_c"/>
    <property type="match status" value="1"/>
</dbReference>
<reference evidence="26 27" key="1">
    <citation type="submission" date="2019-06" db="EMBL/GenBank/DDBJ databases">
        <title>Draft genome of Aliikangiella marina GYP-15.</title>
        <authorList>
            <person name="Wang G."/>
        </authorList>
    </citation>
    <scope>NUCLEOTIDE SEQUENCE [LARGE SCALE GENOMIC DNA]</scope>
    <source>
        <strain evidence="26 27">GYP-15</strain>
    </source>
</reference>
<dbReference type="PROSITE" id="PS50109">
    <property type="entry name" value="HIS_KIN"/>
    <property type="match status" value="1"/>
</dbReference>
<evidence type="ECO:0000256" key="19">
    <source>
        <dbReference type="SAM" id="MobiDB-lite"/>
    </source>
</evidence>
<feature type="coiled-coil region" evidence="18">
    <location>
        <begin position="1042"/>
        <end position="1076"/>
    </location>
</feature>
<dbReference type="PROSITE" id="PS50894">
    <property type="entry name" value="HPT"/>
    <property type="match status" value="1"/>
</dbReference>
<comment type="catalytic activity">
    <reaction evidence="1">
        <text>ATP + protein L-histidine = ADP + protein N-phospho-L-histidine.</text>
        <dbReference type="EC" id="2.7.13.3"/>
    </reaction>
</comment>
<dbReference type="CDD" id="cd00156">
    <property type="entry name" value="REC"/>
    <property type="match status" value="1"/>
</dbReference>
<evidence type="ECO:0000256" key="18">
    <source>
        <dbReference type="SAM" id="Coils"/>
    </source>
</evidence>
<comment type="caution">
    <text evidence="26">The sequence shown here is derived from an EMBL/GenBank/DDBJ whole genome shotgun (WGS) entry which is preliminary data.</text>
</comment>
<dbReference type="Gene3D" id="3.30.565.10">
    <property type="entry name" value="Histidine kinase-like ATPase, C-terminal domain"/>
    <property type="match status" value="1"/>
</dbReference>
<dbReference type="CDD" id="cd00130">
    <property type="entry name" value="PAS"/>
    <property type="match status" value="4"/>
</dbReference>
<keyword evidence="4" id="KW-1003">Cell membrane</keyword>
<evidence type="ECO:0000256" key="4">
    <source>
        <dbReference type="ARBA" id="ARBA00022475"/>
    </source>
</evidence>
<dbReference type="NCBIfam" id="TIGR00229">
    <property type="entry name" value="sensory_box"/>
    <property type="match status" value="4"/>
</dbReference>
<feature type="transmembrane region" description="Helical" evidence="20">
    <location>
        <begin position="1021"/>
        <end position="1043"/>
    </location>
</feature>
<evidence type="ECO:0000259" key="23">
    <source>
        <dbReference type="PROSITE" id="PS50112"/>
    </source>
</evidence>
<evidence type="ECO:0000256" key="6">
    <source>
        <dbReference type="ARBA" id="ARBA00022679"/>
    </source>
</evidence>
<feature type="domain" description="PAC" evidence="24">
    <location>
        <begin position="1289"/>
        <end position="1342"/>
    </location>
</feature>
<dbReference type="GO" id="GO:0000155">
    <property type="term" value="F:phosphorelay sensor kinase activity"/>
    <property type="evidence" value="ECO:0007669"/>
    <property type="project" value="InterPro"/>
</dbReference>
<dbReference type="PANTHER" id="PTHR45339">
    <property type="entry name" value="HYBRID SIGNAL TRANSDUCTION HISTIDINE KINASE J"/>
    <property type="match status" value="1"/>
</dbReference>
<feature type="region of interest" description="Disordered" evidence="19">
    <location>
        <begin position="2168"/>
        <end position="2190"/>
    </location>
</feature>
<name>A0A545T7G4_9GAMM</name>
<dbReference type="InterPro" id="IPR011006">
    <property type="entry name" value="CheY-like_superfamily"/>
</dbReference>
<evidence type="ECO:0000313" key="26">
    <source>
        <dbReference type="EMBL" id="TQV73170.1"/>
    </source>
</evidence>
<dbReference type="Pfam" id="PF01627">
    <property type="entry name" value="Hpt"/>
    <property type="match status" value="1"/>
</dbReference>
<dbReference type="SMART" id="SM00091">
    <property type="entry name" value="PAS"/>
    <property type="match status" value="4"/>
</dbReference>
<evidence type="ECO:0000256" key="3">
    <source>
        <dbReference type="ARBA" id="ARBA00012438"/>
    </source>
</evidence>
<organism evidence="26 27">
    <name type="scientific">Aliikangiella marina</name>
    <dbReference type="NCBI Taxonomy" id="1712262"/>
    <lineage>
        <taxon>Bacteria</taxon>
        <taxon>Pseudomonadati</taxon>
        <taxon>Pseudomonadota</taxon>
        <taxon>Gammaproteobacteria</taxon>
        <taxon>Oceanospirillales</taxon>
        <taxon>Pleioneaceae</taxon>
        <taxon>Aliikangiella</taxon>
    </lineage>
</organism>
<keyword evidence="10" id="KW-0067">ATP-binding</keyword>
<evidence type="ECO:0000256" key="1">
    <source>
        <dbReference type="ARBA" id="ARBA00000085"/>
    </source>
</evidence>
<keyword evidence="11 20" id="KW-1133">Transmembrane helix</keyword>
<dbReference type="Gene3D" id="3.30.450.20">
    <property type="entry name" value="PAS domain"/>
    <property type="match status" value="4"/>
</dbReference>
<dbReference type="PROSITE" id="PS50113">
    <property type="entry name" value="PAC"/>
    <property type="match status" value="4"/>
</dbReference>
<feature type="region of interest" description="Disordered" evidence="19">
    <location>
        <begin position="52"/>
        <end position="76"/>
    </location>
</feature>
<feature type="compositionally biased region" description="Basic and acidic residues" evidence="19">
    <location>
        <begin position="2169"/>
        <end position="2180"/>
    </location>
</feature>
<dbReference type="PROSITE" id="PS50110">
    <property type="entry name" value="RESPONSE_REGULATORY"/>
    <property type="match status" value="2"/>
</dbReference>
<dbReference type="SMART" id="SM00086">
    <property type="entry name" value="PAC"/>
    <property type="match status" value="4"/>
</dbReference>
<feature type="transmembrane region" description="Helical" evidence="20">
    <location>
        <begin position="687"/>
        <end position="707"/>
    </location>
</feature>
<dbReference type="InterPro" id="IPR035965">
    <property type="entry name" value="PAS-like_dom_sf"/>
</dbReference>
<dbReference type="InterPro" id="IPR003594">
    <property type="entry name" value="HATPase_dom"/>
</dbReference>